<accession>A0A936TFE5</accession>
<sequence length="82" mass="9301">MAVSKVSLSIEEDVLAEARERAGRRELSAYVNEALQRQLQHDRLGELLAEMETESGPIPPELLEEARELWQGPAEPKYRRSA</sequence>
<gene>
    <name evidence="1" type="ORF">IPN02_06545</name>
</gene>
<proteinExistence type="predicted"/>
<comment type="caution">
    <text evidence="1">The sequence shown here is derived from an EMBL/GenBank/DDBJ whole genome shotgun (WGS) entry which is preliminary data.</text>
</comment>
<reference evidence="1 2" key="1">
    <citation type="submission" date="2020-10" db="EMBL/GenBank/DDBJ databases">
        <title>Connecting structure to function with the recovery of over 1000 high-quality activated sludge metagenome-assembled genomes encoding full-length rRNA genes using long-read sequencing.</title>
        <authorList>
            <person name="Singleton C.M."/>
            <person name="Petriglieri F."/>
            <person name="Kristensen J.M."/>
            <person name="Kirkegaard R.H."/>
            <person name="Michaelsen T.Y."/>
            <person name="Andersen M.H."/>
            <person name="Karst S.M."/>
            <person name="Dueholm M.S."/>
            <person name="Nielsen P.H."/>
            <person name="Albertsen M."/>
        </authorList>
    </citation>
    <scope>NUCLEOTIDE SEQUENCE [LARGE SCALE GENOMIC DNA]</scope>
    <source>
        <strain evidence="1">Lyne_18-Q3-R50-59_MAXAC.006</strain>
    </source>
</reference>
<evidence type="ECO:0008006" key="3">
    <source>
        <dbReference type="Google" id="ProtNLM"/>
    </source>
</evidence>
<evidence type="ECO:0000313" key="1">
    <source>
        <dbReference type="EMBL" id="MBK9296505.1"/>
    </source>
</evidence>
<dbReference type="AlphaFoldDB" id="A0A936TFE5"/>
<name>A0A936TFE5_9ACTN</name>
<protein>
    <recommendedName>
        <fullName evidence="3">CopG family transcriptional regulator</fullName>
    </recommendedName>
</protein>
<dbReference type="EMBL" id="JADJZA010000002">
    <property type="protein sequence ID" value="MBK9296505.1"/>
    <property type="molecule type" value="Genomic_DNA"/>
</dbReference>
<dbReference type="Proteomes" id="UP000727993">
    <property type="component" value="Unassembled WGS sequence"/>
</dbReference>
<evidence type="ECO:0000313" key="2">
    <source>
        <dbReference type="Proteomes" id="UP000727993"/>
    </source>
</evidence>
<organism evidence="1 2">
    <name type="scientific">Candidatus Neomicrothrix subdominans</name>
    <dbReference type="NCBI Taxonomy" id="2954438"/>
    <lineage>
        <taxon>Bacteria</taxon>
        <taxon>Bacillati</taxon>
        <taxon>Actinomycetota</taxon>
        <taxon>Acidimicrobiia</taxon>
        <taxon>Acidimicrobiales</taxon>
        <taxon>Microthrixaceae</taxon>
        <taxon>Candidatus Neomicrothrix</taxon>
    </lineage>
</organism>